<dbReference type="Pfam" id="PF13087">
    <property type="entry name" value="AAA_12"/>
    <property type="match status" value="1"/>
</dbReference>
<dbReference type="GO" id="GO:0004386">
    <property type="term" value="F:helicase activity"/>
    <property type="evidence" value="ECO:0007669"/>
    <property type="project" value="InterPro"/>
</dbReference>
<dbReference type="SUPFAM" id="SSF52980">
    <property type="entry name" value="Restriction endonuclease-like"/>
    <property type="match status" value="1"/>
</dbReference>
<dbReference type="InterPro" id="IPR049468">
    <property type="entry name" value="Restrct_endonuc-II-like_dom"/>
</dbReference>
<evidence type="ECO:0000259" key="1">
    <source>
        <dbReference type="Pfam" id="PF13086"/>
    </source>
</evidence>
<dbReference type="Proteomes" id="UP001269402">
    <property type="component" value="Unassembled WGS sequence"/>
</dbReference>
<dbReference type="PANTHER" id="PTHR10887">
    <property type="entry name" value="DNA2/NAM7 HELICASE FAMILY"/>
    <property type="match status" value="1"/>
</dbReference>
<proteinExistence type="predicted"/>
<feature type="domain" description="DNA2/NAM7 helicase-like C-terminal" evidence="2">
    <location>
        <begin position="1433"/>
        <end position="1630"/>
    </location>
</feature>
<evidence type="ECO:0000259" key="3">
    <source>
        <dbReference type="Pfam" id="PF18741"/>
    </source>
</evidence>
<protein>
    <submittedName>
        <fullName evidence="4">DUF4011 domain-containing protein</fullName>
    </submittedName>
</protein>
<dbReference type="Gene3D" id="3.40.960.10">
    <property type="entry name" value="VSR Endonuclease"/>
    <property type="match status" value="1"/>
</dbReference>
<organism evidence="4 5">
    <name type="scientific">Rhizobium redzepovicii</name>
    <dbReference type="NCBI Taxonomy" id="2867518"/>
    <lineage>
        <taxon>Bacteria</taxon>
        <taxon>Pseudomonadati</taxon>
        <taxon>Pseudomonadota</taxon>
        <taxon>Alphaproteobacteria</taxon>
        <taxon>Hyphomicrobiales</taxon>
        <taxon>Rhizobiaceae</taxon>
        <taxon>Rhizobium/Agrobacterium group</taxon>
        <taxon>Rhizobium</taxon>
    </lineage>
</organism>
<reference evidence="5" key="1">
    <citation type="submission" date="2023-07" db="EMBL/GenBank/DDBJ databases">
        <title>Genomic characterization of faba bean (Vicia faba) microsymbionts in Mexican soils.</title>
        <authorList>
            <person name="Rivera Orduna F.N."/>
            <person name="Guevara-Luna J."/>
            <person name="Yan J."/>
            <person name="Arroyo-Herrera I."/>
            <person name="Li Y."/>
            <person name="Vasquez-Murrieta M.S."/>
            <person name="Wang E.T."/>
        </authorList>
    </citation>
    <scope>NUCLEOTIDE SEQUENCE [LARGE SCALE GENOMIC DNA]</scope>
    <source>
        <strain evidence="5">CH6</strain>
    </source>
</reference>
<name>A0AAW8NYR1_9HYPH</name>
<dbReference type="InterPro" id="IPR025103">
    <property type="entry name" value="DUF4011"/>
</dbReference>
<dbReference type="Pfam" id="PF13086">
    <property type="entry name" value="AAA_11"/>
    <property type="match status" value="1"/>
</dbReference>
<dbReference type="PANTHER" id="PTHR10887:SF495">
    <property type="entry name" value="HELICASE SENATAXIN ISOFORM X1-RELATED"/>
    <property type="match status" value="1"/>
</dbReference>
<dbReference type="EMBL" id="JAVLSH010000002">
    <property type="protein sequence ID" value="MDR9759430.1"/>
    <property type="molecule type" value="Genomic_DNA"/>
</dbReference>
<dbReference type="InterPro" id="IPR047187">
    <property type="entry name" value="SF1_C_Upf1"/>
</dbReference>
<evidence type="ECO:0000313" key="4">
    <source>
        <dbReference type="EMBL" id="MDR9759430.1"/>
    </source>
</evidence>
<dbReference type="InterPro" id="IPR011335">
    <property type="entry name" value="Restrct_endonuc-II-like"/>
</dbReference>
<sequence>MARRYADRKVEELEELFERGKHEPRIVAELISELNYRSTPRALKLKNAVTQHRTLLERQPRYEVREEPLDTTYTPSSRPGNTFDAAFAHMEQPEQQRLTSLYESLRIKLLDLSKKNRMLNYTISARAKNQLQVVDEVLEEVYDQLVGNIALKIDPLPEPDLHPADEKTQEFVSALQHARVADIEYVDAVEKLATTGTEDDVAMERLERGLRDRLRATLGMSPRPKRAEVNRLEHARRLGINPANDLPPAASHTGHTNKALQTLKYPDELEATMERIAEQARLAEQEAGLSTLFLAFGFLEWYESDDSDKPYYAPLLLLPVRVTSAKIMGKPVFSVEATEETAEANISLQKFLEINYGRELPSFDVEEDEDDLTIEEYLEKVTQSVDGLKRWKVRRWLMLGHFAFSRIAIYEDTSPERWPHHPAAHTLIGPLLSGYEQGGDENGFSAPFDYDIENLEIERLAPILVQDADASQHSALIDVMKGKNLVIQGPPGTGKSQTITNVIANALAASKSVLFLAEKQAALEVVKRRLDRAGLGDFCLELHSDKSSPKAVIEGLAARAEMSRRGVIPAIEDPLWREARAQLNQYLDDLHSESADGETVFRLIWRALRMQTDNPETLQAMRGVEIPSDLIANVHKMPELIGRVEEYATTAEMFIDNYSAFHASPWSKTPPVELPPYEYDQLLDDLRTLADSARDLNDYPSQHGDIGLSDLADVAALVAAHADKPQNIPDGDLLVKVKDVDPDILTEALTLQATILDIRKSLEGFPPDMGVPMSALPVAMRLAEIIRDRDADVLPQELVRNIETRIVANHRFIELIDRMEPVFSVLGITKTDPVRQFRLACHFCAIARTIPEGQRGWLRQAVVDPARAMELSDAHKQLVSEERELLGIFSGSDRHSWPVLPELELAASVFESSGIGKLMQSVSGKRRAAAARLQAMGFSSPEAEAGQSLRKLIDFRKRVGRFEAAPNGEAIGSAWKGLDTPFASIDLALDIRKKVDACMAQVIGSHQGLKDRFFALMPDQLAVLASYSEIAEALATELGALPGEPESGIHLIQTLEKWSVSLEKALSADPDRILEPAIVPIKTLAAAGKLLAQLDAVSASLTATGIGEMITELVRDESDVERVKAVNEWLDWTDEYGLPESLRDRLESIDLRDAMLLMDRIVEDHQALDEAHDAAAEKARRYGMEALFSMPLPDLIAHCEALIAHQSELSDWQSLKRQRAVLESSGLRAFLNLADALDLGPRRLPSLLEAVIARCRVVASRRSSQHLALATGSELETKRRSFADRDRQKILDDRVTVKSKLLGRHPPAGNRNGPVRTFTEMSLIRHEIPKQRRFTPVRGLLTRAGHAIQELKPCFMMSPLSLAKFLPANSLQFDILVIDEASQMRPEDALGAMLRCRQIVVVGDRKQLPPTSFFERSDSATVSDDEEEDQIDDESILERCQKVFNEVRRLKWHYRSRCESLIRFSNENFYESTLITFPAAKPGAFSVDLLRANGTYQARRNLTEAERISEEAIEFMRHFALSDEESVPTLGIVAVNTDQRDLISETMRRLAANDELVDEYMLKTERKGEPLFVKNLENVQGDERDFIFISMTYGPEPGQTRVKQRFGPINAKTGHRRLNVLFSRARIRIALFTSFGSEDVKPTETSTEGVHVLKRYLEYAETRGKSAVESIGQDADSDFEVEVARRLRVRGYLVELQVGVTGYKIDIGVRNPDAPETFLAGVECDGARYHSSKSARDRDRLREEVLGGLGWKLVRVWSTDWFDNPDRETDKLVTRLEALRKQTPSIYQDYRLHGTYAAATTPVADDYKTPELVEQPLEVDAPVAAPAKPLEPVSQLDFDGLLEQVDDSAELLKSKGPLSEQDVLRALRTLRVTEVGKRMENWEPHRSILRDGMIETFIRQRITEPEHWFSRVPQYLRTGTDPREKKLFLDQICDIVGRMT</sequence>
<dbReference type="FunFam" id="3.40.960.10:FF:000002">
    <property type="entry name" value="DNA helicase related protein"/>
    <property type="match status" value="1"/>
</dbReference>
<evidence type="ECO:0000259" key="2">
    <source>
        <dbReference type="Pfam" id="PF13087"/>
    </source>
</evidence>
<gene>
    <name evidence="4" type="ORF">RJJ37_07255</name>
</gene>
<dbReference type="Pfam" id="PF13195">
    <property type="entry name" value="DUF4011"/>
    <property type="match status" value="1"/>
</dbReference>
<accession>A0AAW8NYR1</accession>
<dbReference type="RefSeq" id="WP_310807158.1">
    <property type="nucleotide sequence ID" value="NZ_JAVLSH010000002.1"/>
</dbReference>
<dbReference type="Pfam" id="PF18741">
    <property type="entry name" value="MTES_1575"/>
    <property type="match status" value="1"/>
</dbReference>
<evidence type="ECO:0000313" key="5">
    <source>
        <dbReference type="Proteomes" id="UP001269402"/>
    </source>
</evidence>
<dbReference type="InterPro" id="IPR045055">
    <property type="entry name" value="DNA2/NAM7-like"/>
</dbReference>
<dbReference type="Gene3D" id="3.40.50.300">
    <property type="entry name" value="P-loop containing nucleotide triphosphate hydrolases"/>
    <property type="match status" value="3"/>
</dbReference>
<dbReference type="CDD" id="cd18808">
    <property type="entry name" value="SF1_C_Upf1"/>
    <property type="match status" value="1"/>
</dbReference>
<dbReference type="InterPro" id="IPR027417">
    <property type="entry name" value="P-loop_NTPase"/>
</dbReference>
<dbReference type="InterPro" id="IPR041679">
    <property type="entry name" value="DNA2/NAM7-like_C"/>
</dbReference>
<feature type="domain" description="DNA2/NAM7 helicase helicase" evidence="1">
    <location>
        <begin position="1370"/>
        <end position="1412"/>
    </location>
</feature>
<dbReference type="SUPFAM" id="SSF52540">
    <property type="entry name" value="P-loop containing nucleoside triphosphate hydrolases"/>
    <property type="match status" value="2"/>
</dbReference>
<keyword evidence="5" id="KW-1185">Reference proteome</keyword>
<feature type="domain" description="Restriction endonuclease type II-like" evidence="3">
    <location>
        <begin position="1679"/>
        <end position="1776"/>
    </location>
</feature>
<comment type="caution">
    <text evidence="4">The sequence shown here is derived from an EMBL/GenBank/DDBJ whole genome shotgun (WGS) entry which is preliminary data.</text>
</comment>
<dbReference type="InterPro" id="IPR041677">
    <property type="entry name" value="DNA2/NAM7_AAA_11"/>
</dbReference>